<organism evidence="6 7">
    <name type="scientific">Ostreococcus lucimarinus (strain CCE9901)</name>
    <dbReference type="NCBI Taxonomy" id="436017"/>
    <lineage>
        <taxon>Eukaryota</taxon>
        <taxon>Viridiplantae</taxon>
        <taxon>Chlorophyta</taxon>
        <taxon>Mamiellophyceae</taxon>
        <taxon>Mamiellales</taxon>
        <taxon>Bathycoccaceae</taxon>
        <taxon>Ostreococcus</taxon>
    </lineage>
</organism>
<dbReference type="PROSITE" id="PS50889">
    <property type="entry name" value="S4"/>
    <property type="match status" value="1"/>
</dbReference>
<dbReference type="InterPro" id="IPR018496">
    <property type="entry name" value="PsdUridine_synth_RsuA/RluB_CS"/>
</dbReference>
<evidence type="ECO:0000259" key="4">
    <source>
        <dbReference type="Pfam" id="PF00849"/>
    </source>
</evidence>
<dbReference type="PANTHER" id="PTHR47683">
    <property type="entry name" value="PSEUDOURIDINE SYNTHASE FAMILY PROTEIN-RELATED"/>
    <property type="match status" value="1"/>
</dbReference>
<dbReference type="InterPro" id="IPR006145">
    <property type="entry name" value="PsdUridine_synth_RsuA/RluA"/>
</dbReference>
<dbReference type="PROSITE" id="PS01149">
    <property type="entry name" value="PSI_RSU"/>
    <property type="match status" value="1"/>
</dbReference>
<dbReference type="EMBL" id="CP000596">
    <property type="protein sequence ID" value="ABP00112.1"/>
    <property type="molecule type" value="Genomic_DNA"/>
</dbReference>
<feature type="domain" description="Pseudouridine synthase RsuA/RluA-like" evidence="4">
    <location>
        <begin position="62"/>
        <end position="204"/>
    </location>
</feature>
<dbReference type="Gene3D" id="3.30.70.1560">
    <property type="entry name" value="Alpha-L RNA-binding motif"/>
    <property type="match status" value="1"/>
</dbReference>
<dbReference type="Pfam" id="PF00849">
    <property type="entry name" value="PseudoU_synth_2"/>
    <property type="match status" value="1"/>
</dbReference>
<dbReference type="PANTHER" id="PTHR47683:SF2">
    <property type="entry name" value="RNA-BINDING S4 DOMAIN-CONTAINING PROTEIN"/>
    <property type="match status" value="1"/>
</dbReference>
<dbReference type="OrthoDB" id="440619at2759"/>
<protein>
    <submittedName>
        <fullName evidence="6">Uncharacterized protein</fullName>
    </submittedName>
</protein>
<dbReference type="InterPro" id="IPR000748">
    <property type="entry name" value="PsdUridine_synth_RsuA/RluB/E/F"/>
</dbReference>
<dbReference type="SUPFAM" id="SSF55174">
    <property type="entry name" value="Alpha-L RNA-binding motif"/>
    <property type="match status" value="1"/>
</dbReference>
<reference evidence="6 7" key="1">
    <citation type="journal article" date="2007" name="Proc. Natl. Acad. Sci. U.S.A.">
        <title>The tiny eukaryote Ostreococcus provides genomic insights into the paradox of plankton speciation.</title>
        <authorList>
            <person name="Palenik B."/>
            <person name="Grimwood J."/>
            <person name="Aerts A."/>
            <person name="Rouze P."/>
            <person name="Salamov A."/>
            <person name="Putnam N."/>
            <person name="Dupont C."/>
            <person name="Jorgensen R."/>
            <person name="Derelle E."/>
            <person name="Rombauts S."/>
            <person name="Zhou K."/>
            <person name="Otillar R."/>
            <person name="Merchant S.S."/>
            <person name="Podell S."/>
            <person name="Gaasterland T."/>
            <person name="Napoli C."/>
            <person name="Gendler K."/>
            <person name="Manuell A."/>
            <person name="Tai V."/>
            <person name="Vallon O."/>
            <person name="Piganeau G."/>
            <person name="Jancek S."/>
            <person name="Heijde M."/>
            <person name="Jabbari K."/>
            <person name="Bowler C."/>
            <person name="Lohr M."/>
            <person name="Robbens S."/>
            <person name="Werner G."/>
            <person name="Dubchak I."/>
            <person name="Pazour G.J."/>
            <person name="Ren Q."/>
            <person name="Paulsen I."/>
            <person name="Delwiche C."/>
            <person name="Schmutz J."/>
            <person name="Rokhsar D."/>
            <person name="Van de Peer Y."/>
            <person name="Moreau H."/>
            <person name="Grigoriev I.V."/>
        </authorList>
    </citation>
    <scope>NUCLEOTIDE SEQUENCE [LARGE SCALE GENOMIC DNA]</scope>
    <source>
        <strain evidence="6 7">CCE9901</strain>
    </source>
</reference>
<evidence type="ECO:0000259" key="5">
    <source>
        <dbReference type="Pfam" id="PF01479"/>
    </source>
</evidence>
<keyword evidence="3" id="KW-0694">RNA-binding</keyword>
<dbReference type="Gene3D" id="3.10.290.10">
    <property type="entry name" value="RNA-binding S4 domain"/>
    <property type="match status" value="1"/>
</dbReference>
<feature type="domain" description="RNA-binding S4" evidence="5">
    <location>
        <begin position="1"/>
        <end position="32"/>
    </location>
</feature>
<sequence length="238" mass="26813">RREADAAVSAGRVLVNGELVRPSQRVKAGDVVTLDGKVMLWEAYARRVEEEIANDATSSFVYLLYNKPRGVVCTMEPHQRTSLHFALERERARMKKIRIFPVGRLDKDSSGLVLLTNDGRVSDALLDPSRKAEKEYDVDVDRDVSAADVERLAAGVVITTLQQRTMTETTAPTQPCEVRKIGPRTLRFVLKEGRNRQIRKMCEALSYDVTRLHRTRIAELELGDLEIGGLRPLDVDEL</sequence>
<dbReference type="RefSeq" id="XP_001421818.1">
    <property type="nucleotide sequence ID" value="XM_001421781.1"/>
</dbReference>
<dbReference type="Proteomes" id="UP000001568">
    <property type="component" value="Chromosome 16"/>
</dbReference>
<evidence type="ECO:0000256" key="3">
    <source>
        <dbReference type="PROSITE-ProRule" id="PRU00182"/>
    </source>
</evidence>
<dbReference type="Gene3D" id="3.30.70.580">
    <property type="entry name" value="Pseudouridine synthase I, catalytic domain, N-terminal subdomain"/>
    <property type="match status" value="1"/>
</dbReference>
<dbReference type="HOGENOM" id="CLU_024979_1_2_1"/>
<dbReference type="InterPro" id="IPR002942">
    <property type="entry name" value="S4_RNA-bd"/>
</dbReference>
<feature type="non-terminal residue" evidence="6">
    <location>
        <position position="1"/>
    </location>
</feature>
<dbReference type="eggNOG" id="ENOG502S02U">
    <property type="taxonomic scope" value="Eukaryota"/>
</dbReference>
<dbReference type="Gramene" id="ABP00112">
    <property type="protein sequence ID" value="ABP00112"/>
    <property type="gene ID" value="OSTLU_10376"/>
</dbReference>
<dbReference type="Pfam" id="PF01479">
    <property type="entry name" value="S4"/>
    <property type="match status" value="1"/>
</dbReference>
<dbReference type="AlphaFoldDB" id="A4S8U3"/>
<dbReference type="GO" id="GO:0001522">
    <property type="term" value="P:pseudouridine synthesis"/>
    <property type="evidence" value="ECO:0007669"/>
    <property type="project" value="InterPro"/>
</dbReference>
<evidence type="ECO:0000313" key="7">
    <source>
        <dbReference type="Proteomes" id="UP000001568"/>
    </source>
</evidence>
<comment type="similarity">
    <text evidence="1">Belongs to the pseudouridine synthase RsuA family.</text>
</comment>
<dbReference type="InterPro" id="IPR036986">
    <property type="entry name" value="S4_RNA-bd_sf"/>
</dbReference>
<gene>
    <name evidence="6" type="ORF">OSTLU_10376</name>
</gene>
<proteinExistence type="inferred from homology"/>
<dbReference type="InterPro" id="IPR020094">
    <property type="entry name" value="TruA/RsuA/RluB/E/F_N"/>
</dbReference>
<dbReference type="GO" id="GO:0003723">
    <property type="term" value="F:RNA binding"/>
    <property type="evidence" value="ECO:0007669"/>
    <property type="project" value="UniProtKB-KW"/>
</dbReference>
<dbReference type="InterPro" id="IPR050343">
    <property type="entry name" value="RsuA_PseudoU_synthase"/>
</dbReference>
<evidence type="ECO:0000313" key="6">
    <source>
        <dbReference type="EMBL" id="ABP00112.1"/>
    </source>
</evidence>
<dbReference type="SUPFAM" id="SSF55120">
    <property type="entry name" value="Pseudouridine synthase"/>
    <property type="match status" value="1"/>
</dbReference>
<evidence type="ECO:0000256" key="2">
    <source>
        <dbReference type="ARBA" id="ARBA00023235"/>
    </source>
</evidence>
<dbReference type="InterPro" id="IPR020103">
    <property type="entry name" value="PsdUridine_synth_cat_dom_sf"/>
</dbReference>
<dbReference type="CDD" id="cd00165">
    <property type="entry name" value="S4"/>
    <property type="match status" value="1"/>
</dbReference>
<dbReference type="GeneID" id="5006108"/>
<keyword evidence="2" id="KW-0413">Isomerase</keyword>
<evidence type="ECO:0000256" key="1">
    <source>
        <dbReference type="ARBA" id="ARBA00008348"/>
    </source>
</evidence>
<dbReference type="InterPro" id="IPR042092">
    <property type="entry name" value="PsdUridine_s_RsuA/RluB/E/F_cat"/>
</dbReference>
<dbReference type="GO" id="GO:0009982">
    <property type="term" value="F:pseudouridine synthase activity"/>
    <property type="evidence" value="ECO:0007669"/>
    <property type="project" value="InterPro"/>
</dbReference>
<dbReference type="OMA" id="KRMFGHF"/>
<name>A4S8U3_OSTLU</name>
<feature type="non-terminal residue" evidence="6">
    <location>
        <position position="238"/>
    </location>
</feature>
<dbReference type="KEGG" id="olu:OSTLU_10376"/>
<keyword evidence="7" id="KW-1185">Reference proteome</keyword>
<accession>A4S8U3</accession>
<dbReference type="NCBIfam" id="TIGR00093">
    <property type="entry name" value="pseudouridine synthase"/>
    <property type="match status" value="1"/>
</dbReference>
<dbReference type="GO" id="GO:0006364">
    <property type="term" value="P:rRNA processing"/>
    <property type="evidence" value="ECO:0007669"/>
    <property type="project" value="UniProtKB-ARBA"/>
</dbReference>